<dbReference type="PROSITE" id="PS50884">
    <property type="entry name" value="ZF_DOF_2"/>
    <property type="match status" value="1"/>
</dbReference>
<keyword evidence="7 8" id="KW-0539">Nucleus</keyword>
<name>A0A7N0V0M9_KALFE</name>
<dbReference type="AlphaFoldDB" id="A0A7N0V0M9"/>
<evidence type="ECO:0000256" key="4">
    <source>
        <dbReference type="ARBA" id="ARBA00023015"/>
    </source>
</evidence>
<evidence type="ECO:0000256" key="9">
    <source>
        <dbReference type="SAM" id="MobiDB-lite"/>
    </source>
</evidence>
<dbReference type="Gramene" id="Kaladp0095s0687.1.v1.1">
    <property type="protein sequence ID" value="Kaladp0095s0687.1.v1.1"/>
    <property type="gene ID" value="Kaladp0095s0687.v1.1"/>
</dbReference>
<sequence length="278" mass="30487">MLTWKRVVAAGCTINRTMRCASMDTKFCYFNNYNVNQPRYFCRKCQMYWTSGGTMRNLLVVALNGSVLSFVPQVPLPKAVDRASCLNGPCKLKKLKIASSRRTVIVVDDSRSWSAGSGSNIENEGEAQAAGGYQSFQPHMMLFPAPLWPPFPWNPAQYNYPLPSPINYRAGFPGPFYPMYTGCAAPRALNAPLSVHRSPLSLQSEPKPPTLGKHLRDDNDNAAEPGNIDTAAETERSRPLSSTSSALLANPAALSRSMNLHERMIGKPGFVQASELAA</sequence>
<dbReference type="PANTHER" id="PTHR31089:SF75">
    <property type="entry name" value="CYCLIC DOF FACTOR 2"/>
    <property type="match status" value="1"/>
</dbReference>
<evidence type="ECO:0000256" key="1">
    <source>
        <dbReference type="ARBA" id="ARBA00022723"/>
    </source>
</evidence>
<dbReference type="PANTHER" id="PTHR31089">
    <property type="entry name" value="CYCLIC DOF FACTOR 2"/>
    <property type="match status" value="1"/>
</dbReference>
<evidence type="ECO:0000259" key="10">
    <source>
        <dbReference type="PROSITE" id="PS50884"/>
    </source>
</evidence>
<dbReference type="Pfam" id="PF02701">
    <property type="entry name" value="Zn_ribbon_Dof"/>
    <property type="match status" value="1"/>
</dbReference>
<feature type="domain" description="Dof-type" evidence="10">
    <location>
        <begin position="15"/>
        <end position="69"/>
    </location>
</feature>
<dbReference type="EnsemblPlants" id="Kaladp0095s0687.1.v1.1">
    <property type="protein sequence ID" value="Kaladp0095s0687.1.v1.1"/>
    <property type="gene ID" value="Kaladp0095s0687.v1.1"/>
</dbReference>
<keyword evidence="6" id="KW-0804">Transcription</keyword>
<protein>
    <recommendedName>
        <fullName evidence="10">Dof-type domain-containing protein</fullName>
    </recommendedName>
</protein>
<keyword evidence="2 8" id="KW-0863">Zinc-finger</keyword>
<accession>A0A7N0V0M9</accession>
<evidence type="ECO:0000256" key="6">
    <source>
        <dbReference type="ARBA" id="ARBA00023163"/>
    </source>
</evidence>
<keyword evidence="5 8" id="KW-0238">DNA-binding</keyword>
<dbReference type="GO" id="GO:0008270">
    <property type="term" value="F:zinc ion binding"/>
    <property type="evidence" value="ECO:0007669"/>
    <property type="project" value="UniProtKB-KW"/>
</dbReference>
<comment type="subcellular location">
    <subcellularLocation>
        <location evidence="8">Nucleus</location>
    </subcellularLocation>
</comment>
<evidence type="ECO:0000313" key="11">
    <source>
        <dbReference type="EnsemblPlants" id="Kaladp0095s0687.1.v1.1"/>
    </source>
</evidence>
<dbReference type="InterPro" id="IPR045174">
    <property type="entry name" value="Dof"/>
</dbReference>
<organism evidence="11 12">
    <name type="scientific">Kalanchoe fedtschenkoi</name>
    <name type="common">Lavender scallops</name>
    <name type="synonym">South American air plant</name>
    <dbReference type="NCBI Taxonomy" id="63787"/>
    <lineage>
        <taxon>Eukaryota</taxon>
        <taxon>Viridiplantae</taxon>
        <taxon>Streptophyta</taxon>
        <taxon>Embryophyta</taxon>
        <taxon>Tracheophyta</taxon>
        <taxon>Spermatophyta</taxon>
        <taxon>Magnoliopsida</taxon>
        <taxon>eudicotyledons</taxon>
        <taxon>Gunneridae</taxon>
        <taxon>Pentapetalae</taxon>
        <taxon>Saxifragales</taxon>
        <taxon>Crassulaceae</taxon>
        <taxon>Kalanchoe</taxon>
    </lineage>
</organism>
<evidence type="ECO:0000256" key="2">
    <source>
        <dbReference type="ARBA" id="ARBA00022771"/>
    </source>
</evidence>
<evidence type="ECO:0000256" key="3">
    <source>
        <dbReference type="ARBA" id="ARBA00022833"/>
    </source>
</evidence>
<reference evidence="11" key="1">
    <citation type="submission" date="2021-01" db="UniProtKB">
        <authorList>
            <consortium name="EnsemblPlants"/>
        </authorList>
    </citation>
    <scope>IDENTIFICATION</scope>
</reference>
<keyword evidence="4" id="KW-0805">Transcription regulation</keyword>
<evidence type="ECO:0000256" key="5">
    <source>
        <dbReference type="ARBA" id="ARBA00023125"/>
    </source>
</evidence>
<evidence type="ECO:0000256" key="7">
    <source>
        <dbReference type="ARBA" id="ARBA00023242"/>
    </source>
</evidence>
<dbReference type="Proteomes" id="UP000594263">
    <property type="component" value="Unplaced"/>
</dbReference>
<dbReference type="GO" id="GO:0003700">
    <property type="term" value="F:DNA-binding transcription factor activity"/>
    <property type="evidence" value="ECO:0007669"/>
    <property type="project" value="InterPro"/>
</dbReference>
<dbReference type="GO" id="GO:0003677">
    <property type="term" value="F:DNA binding"/>
    <property type="evidence" value="ECO:0007669"/>
    <property type="project" value="UniProtKB-UniRule"/>
</dbReference>
<keyword evidence="12" id="KW-1185">Reference proteome</keyword>
<keyword evidence="3" id="KW-0862">Zinc</keyword>
<evidence type="ECO:0000256" key="8">
    <source>
        <dbReference type="PROSITE-ProRule" id="PRU00071"/>
    </source>
</evidence>
<dbReference type="InterPro" id="IPR003851">
    <property type="entry name" value="Znf_Dof"/>
</dbReference>
<evidence type="ECO:0000313" key="12">
    <source>
        <dbReference type="Proteomes" id="UP000594263"/>
    </source>
</evidence>
<proteinExistence type="predicted"/>
<keyword evidence="1" id="KW-0479">Metal-binding</keyword>
<dbReference type="GO" id="GO:0005634">
    <property type="term" value="C:nucleus"/>
    <property type="evidence" value="ECO:0007669"/>
    <property type="project" value="UniProtKB-SubCell"/>
</dbReference>
<feature type="region of interest" description="Disordered" evidence="9">
    <location>
        <begin position="197"/>
        <end position="245"/>
    </location>
</feature>